<accession>A0A2I1NBB3</accession>
<evidence type="ECO:0000313" key="1">
    <source>
        <dbReference type="EMBL" id="PKZ29658.1"/>
    </source>
</evidence>
<protein>
    <recommendedName>
        <fullName evidence="3">HTH cro/C1-type domain-containing protein</fullName>
    </recommendedName>
</protein>
<dbReference type="InterPro" id="IPR010982">
    <property type="entry name" value="Lambda_DNA-bd_dom_sf"/>
</dbReference>
<dbReference type="RefSeq" id="WP_101636671.1">
    <property type="nucleotide sequence ID" value="NZ_CAMPWA010000015.1"/>
</dbReference>
<name>A0A2I1NBB3_9BACT</name>
<proteinExistence type="predicted"/>
<dbReference type="AlphaFoldDB" id="A0A2I1NBB3"/>
<comment type="caution">
    <text evidence="1">The sequence shown here is derived from an EMBL/GenBank/DDBJ whole genome shotgun (WGS) entry which is preliminary data.</text>
</comment>
<evidence type="ECO:0008006" key="3">
    <source>
        <dbReference type="Google" id="ProtNLM"/>
    </source>
</evidence>
<evidence type="ECO:0000313" key="2">
    <source>
        <dbReference type="Proteomes" id="UP000234639"/>
    </source>
</evidence>
<organism evidence="1 2">
    <name type="scientific">Campylobacter ureolyticus</name>
    <dbReference type="NCBI Taxonomy" id="827"/>
    <lineage>
        <taxon>Bacteria</taxon>
        <taxon>Pseudomonadati</taxon>
        <taxon>Campylobacterota</taxon>
        <taxon>Epsilonproteobacteria</taxon>
        <taxon>Campylobacterales</taxon>
        <taxon>Campylobacteraceae</taxon>
        <taxon>Campylobacter</taxon>
    </lineage>
</organism>
<dbReference type="Proteomes" id="UP000234639">
    <property type="component" value="Unassembled WGS sequence"/>
</dbReference>
<sequence length="60" mass="7080">MTKRDIAGYLGINVQTLRNWEKNRPNLYKTIMKGLEIEKATKIAKDNYENLEKILKKDKV</sequence>
<dbReference type="GO" id="GO:0003677">
    <property type="term" value="F:DNA binding"/>
    <property type="evidence" value="ECO:0007669"/>
    <property type="project" value="InterPro"/>
</dbReference>
<dbReference type="Gene3D" id="1.10.260.40">
    <property type="entry name" value="lambda repressor-like DNA-binding domains"/>
    <property type="match status" value="1"/>
</dbReference>
<gene>
    <name evidence="1" type="ORF">CYJ41_01855</name>
</gene>
<dbReference type="EMBL" id="PKHU01000002">
    <property type="protein sequence ID" value="PKZ29658.1"/>
    <property type="molecule type" value="Genomic_DNA"/>
</dbReference>
<reference evidence="1 2" key="1">
    <citation type="submission" date="2017-12" db="EMBL/GenBank/DDBJ databases">
        <title>Phylogenetic diversity of female urinary microbiome.</title>
        <authorList>
            <person name="Thomas-White K."/>
            <person name="Wolfe A.J."/>
        </authorList>
    </citation>
    <scope>NUCLEOTIDE SEQUENCE [LARGE SCALE GENOMIC DNA]</scope>
    <source>
        <strain evidence="1 2">UMB0112</strain>
    </source>
</reference>